<evidence type="ECO:0000313" key="2">
    <source>
        <dbReference type="EMBL" id="CAB1453697.1"/>
    </source>
</evidence>
<comment type="caution">
    <text evidence="2">The sequence shown here is derived from an EMBL/GenBank/DDBJ whole genome shotgun (WGS) entry which is preliminary data.</text>
</comment>
<protein>
    <submittedName>
        <fullName evidence="2">Uncharacterized protein</fullName>
    </submittedName>
</protein>
<evidence type="ECO:0000256" key="1">
    <source>
        <dbReference type="SAM" id="MobiDB-lite"/>
    </source>
</evidence>
<proteinExistence type="predicted"/>
<gene>
    <name evidence="2" type="ORF">PLEPLA_LOCUS41453</name>
</gene>
<dbReference type="AlphaFoldDB" id="A0A9N7VIY4"/>
<feature type="region of interest" description="Disordered" evidence="1">
    <location>
        <begin position="139"/>
        <end position="163"/>
    </location>
</feature>
<evidence type="ECO:0000313" key="3">
    <source>
        <dbReference type="Proteomes" id="UP001153269"/>
    </source>
</evidence>
<dbReference type="EMBL" id="CADEAL010004180">
    <property type="protein sequence ID" value="CAB1453697.1"/>
    <property type="molecule type" value="Genomic_DNA"/>
</dbReference>
<reference evidence="2" key="1">
    <citation type="submission" date="2020-03" db="EMBL/GenBank/DDBJ databases">
        <authorList>
            <person name="Weist P."/>
        </authorList>
    </citation>
    <scope>NUCLEOTIDE SEQUENCE</scope>
</reference>
<keyword evidence="3" id="KW-1185">Reference proteome</keyword>
<dbReference type="Proteomes" id="UP001153269">
    <property type="component" value="Unassembled WGS sequence"/>
</dbReference>
<accession>A0A9N7VIY4</accession>
<name>A0A9N7VIY4_PLEPL</name>
<sequence length="163" mass="17148">MSLQHVALIAKLLRRTRHRCAKGPDCFELCGGWGVRSGDSLPSITLLHSVLTALVSDPATRGPPVFVEHMETSPNCLCHQKLTLKSLAAVLLHPHGALKLSPWVFGGSEEGREANEEGMYLLSWEAAAAGSALVTASSVEAPETGADKSRAPVALTDGAVMGP</sequence>
<organism evidence="2 3">
    <name type="scientific">Pleuronectes platessa</name>
    <name type="common">European plaice</name>
    <dbReference type="NCBI Taxonomy" id="8262"/>
    <lineage>
        <taxon>Eukaryota</taxon>
        <taxon>Metazoa</taxon>
        <taxon>Chordata</taxon>
        <taxon>Craniata</taxon>
        <taxon>Vertebrata</taxon>
        <taxon>Euteleostomi</taxon>
        <taxon>Actinopterygii</taxon>
        <taxon>Neopterygii</taxon>
        <taxon>Teleostei</taxon>
        <taxon>Neoteleostei</taxon>
        <taxon>Acanthomorphata</taxon>
        <taxon>Carangaria</taxon>
        <taxon>Pleuronectiformes</taxon>
        <taxon>Pleuronectoidei</taxon>
        <taxon>Pleuronectidae</taxon>
        <taxon>Pleuronectes</taxon>
    </lineage>
</organism>